<dbReference type="InParanoid" id="W4K802"/>
<evidence type="ECO:0000313" key="3">
    <source>
        <dbReference type="EMBL" id="ETW81196.1"/>
    </source>
</evidence>
<proteinExistence type="predicted"/>
<name>W4K802_HETIT</name>
<reference evidence="3 4" key="1">
    <citation type="journal article" date="2012" name="New Phytol.">
        <title>Insight into trade-off between wood decay and parasitism from the genome of a fungal forest pathogen.</title>
        <authorList>
            <person name="Olson A."/>
            <person name="Aerts A."/>
            <person name="Asiegbu F."/>
            <person name="Belbahri L."/>
            <person name="Bouzid O."/>
            <person name="Broberg A."/>
            <person name="Canback B."/>
            <person name="Coutinho P.M."/>
            <person name="Cullen D."/>
            <person name="Dalman K."/>
            <person name="Deflorio G."/>
            <person name="van Diepen L.T."/>
            <person name="Dunand C."/>
            <person name="Duplessis S."/>
            <person name="Durling M."/>
            <person name="Gonthier P."/>
            <person name="Grimwood J."/>
            <person name="Fossdal C.G."/>
            <person name="Hansson D."/>
            <person name="Henrissat B."/>
            <person name="Hietala A."/>
            <person name="Himmelstrand K."/>
            <person name="Hoffmeister D."/>
            <person name="Hogberg N."/>
            <person name="James T.Y."/>
            <person name="Karlsson M."/>
            <person name="Kohler A."/>
            <person name="Kues U."/>
            <person name="Lee Y.H."/>
            <person name="Lin Y.C."/>
            <person name="Lind M."/>
            <person name="Lindquist E."/>
            <person name="Lombard V."/>
            <person name="Lucas S."/>
            <person name="Lunden K."/>
            <person name="Morin E."/>
            <person name="Murat C."/>
            <person name="Park J."/>
            <person name="Raffaello T."/>
            <person name="Rouze P."/>
            <person name="Salamov A."/>
            <person name="Schmutz J."/>
            <person name="Solheim H."/>
            <person name="Stahlberg J."/>
            <person name="Velez H."/>
            <person name="de Vries R.P."/>
            <person name="Wiebenga A."/>
            <person name="Woodward S."/>
            <person name="Yakovlev I."/>
            <person name="Garbelotto M."/>
            <person name="Martin F."/>
            <person name="Grigoriev I.V."/>
            <person name="Stenlid J."/>
        </authorList>
    </citation>
    <scope>NUCLEOTIDE SEQUENCE [LARGE SCALE GENOMIC DNA]</scope>
    <source>
        <strain evidence="3 4">TC 32-1</strain>
    </source>
</reference>
<gene>
    <name evidence="3" type="ORF">HETIRDRAFT_440661</name>
</gene>
<dbReference type="EMBL" id="KI925459">
    <property type="protein sequence ID" value="ETW81196.1"/>
    <property type="molecule type" value="Genomic_DNA"/>
</dbReference>
<accession>W4K802</accession>
<sequence>MRLSVLPLLIAGAGLVSASPLSVMIASTDLSAMRLGHLTAGAAHAQMMNAAAAQPTSGRHMRHLCKGMQDGVTRFFGVFSFGSTTKVVTPVPAHDTIALTRPNLRLPPPAPYGLRPGEPVFRPHGLQIVDDDRGGVVVKMKAEQMLTESGLPDRPMFVMHYPLNHSGSFLQRVHRALMSLGAWEGRAVAFVLGCGIGVLLRMFYVLTVVVFRAVRGSSSSSVELPEGTYREVMFEDAEAIIVPPPQYTDEKVALAAAAEVPAAEEHARA</sequence>
<feature type="chain" id="PRO_5004844130" evidence="2">
    <location>
        <begin position="19"/>
        <end position="269"/>
    </location>
</feature>
<dbReference type="RefSeq" id="XP_009547860.1">
    <property type="nucleotide sequence ID" value="XM_009549565.1"/>
</dbReference>
<keyword evidence="4" id="KW-1185">Reference proteome</keyword>
<dbReference type="Proteomes" id="UP000030671">
    <property type="component" value="Unassembled WGS sequence"/>
</dbReference>
<keyword evidence="2" id="KW-0732">Signal</keyword>
<dbReference type="OrthoDB" id="3233375at2759"/>
<evidence type="ECO:0000256" key="1">
    <source>
        <dbReference type="SAM" id="Phobius"/>
    </source>
</evidence>
<dbReference type="GeneID" id="20675291"/>
<evidence type="ECO:0000256" key="2">
    <source>
        <dbReference type="SAM" id="SignalP"/>
    </source>
</evidence>
<dbReference type="HOGENOM" id="CLU_082771_0_0_1"/>
<keyword evidence="1" id="KW-0812">Transmembrane</keyword>
<organism evidence="3 4">
    <name type="scientific">Heterobasidion irregulare (strain TC 32-1)</name>
    <dbReference type="NCBI Taxonomy" id="747525"/>
    <lineage>
        <taxon>Eukaryota</taxon>
        <taxon>Fungi</taxon>
        <taxon>Dikarya</taxon>
        <taxon>Basidiomycota</taxon>
        <taxon>Agaricomycotina</taxon>
        <taxon>Agaricomycetes</taxon>
        <taxon>Russulales</taxon>
        <taxon>Bondarzewiaceae</taxon>
        <taxon>Heterobasidion</taxon>
        <taxon>Heterobasidion annosum species complex</taxon>
    </lineage>
</organism>
<feature type="signal peptide" evidence="2">
    <location>
        <begin position="1"/>
        <end position="18"/>
    </location>
</feature>
<keyword evidence="1" id="KW-1133">Transmembrane helix</keyword>
<protein>
    <submittedName>
        <fullName evidence="3">Uncharacterized protein</fullName>
    </submittedName>
</protein>
<dbReference type="KEGG" id="hir:HETIRDRAFT_440661"/>
<dbReference type="eggNOG" id="ENOG502SRAM">
    <property type="taxonomic scope" value="Eukaryota"/>
</dbReference>
<feature type="transmembrane region" description="Helical" evidence="1">
    <location>
        <begin position="187"/>
        <end position="211"/>
    </location>
</feature>
<keyword evidence="1" id="KW-0472">Membrane</keyword>
<evidence type="ECO:0000313" key="4">
    <source>
        <dbReference type="Proteomes" id="UP000030671"/>
    </source>
</evidence>
<dbReference type="AlphaFoldDB" id="W4K802"/>